<dbReference type="GO" id="GO:0008410">
    <property type="term" value="F:CoA-transferase activity"/>
    <property type="evidence" value="ECO:0007669"/>
    <property type="project" value="TreeGrafter"/>
</dbReference>
<evidence type="ECO:0000313" key="5">
    <source>
        <dbReference type="Proteomes" id="UP000608450"/>
    </source>
</evidence>
<organism evidence="3 4">
    <name type="scientific">Pseudomonas nitroreducens</name>
    <dbReference type="NCBI Taxonomy" id="46680"/>
    <lineage>
        <taxon>Bacteria</taxon>
        <taxon>Pseudomonadati</taxon>
        <taxon>Pseudomonadota</taxon>
        <taxon>Gammaproteobacteria</taxon>
        <taxon>Pseudomonadales</taxon>
        <taxon>Pseudomonadaceae</taxon>
        <taxon>Pseudomonas</taxon>
    </lineage>
</organism>
<evidence type="ECO:0000313" key="2">
    <source>
        <dbReference type="EMBL" id="MBG6291610.1"/>
    </source>
</evidence>
<dbReference type="EMBL" id="JADTFC010000127">
    <property type="protein sequence ID" value="MBG6291610.1"/>
    <property type="molecule type" value="Genomic_DNA"/>
</dbReference>
<dbReference type="Pfam" id="PF02515">
    <property type="entry name" value="CoA_transf_3"/>
    <property type="match status" value="1"/>
</dbReference>
<dbReference type="InterPro" id="IPR023606">
    <property type="entry name" value="CoA-Trfase_III_dom_1_sf"/>
</dbReference>
<evidence type="ECO:0000313" key="4">
    <source>
        <dbReference type="Proteomes" id="UP000501063"/>
    </source>
</evidence>
<keyword evidence="1 3" id="KW-0808">Transferase</keyword>
<dbReference type="EMBL" id="CP049140">
    <property type="protein sequence ID" value="QIE87632.1"/>
    <property type="molecule type" value="Genomic_DNA"/>
</dbReference>
<evidence type="ECO:0000256" key="1">
    <source>
        <dbReference type="ARBA" id="ARBA00022679"/>
    </source>
</evidence>
<accession>A0A6G6IX93</accession>
<dbReference type="Gene3D" id="3.40.50.10540">
    <property type="entry name" value="Crotonobetainyl-coa:carnitine coa-transferase, domain 1"/>
    <property type="match status" value="1"/>
</dbReference>
<proteinExistence type="predicted"/>
<dbReference type="PANTHER" id="PTHR48207">
    <property type="entry name" value="SUCCINATE--HYDROXYMETHYLGLUTARATE COA-TRANSFERASE"/>
    <property type="match status" value="1"/>
</dbReference>
<dbReference type="InterPro" id="IPR050483">
    <property type="entry name" value="CoA-transferase_III_domain"/>
</dbReference>
<dbReference type="Proteomes" id="UP000501063">
    <property type="component" value="Chromosome"/>
</dbReference>
<dbReference type="InterPro" id="IPR003673">
    <property type="entry name" value="CoA-Trfase_fam_III"/>
</dbReference>
<dbReference type="SUPFAM" id="SSF89796">
    <property type="entry name" value="CoA-transferase family III (CaiB/BaiF)"/>
    <property type="match status" value="1"/>
</dbReference>
<dbReference type="AlphaFoldDB" id="A0A6G6IX93"/>
<keyword evidence="5" id="KW-1185">Reference proteome</keyword>
<dbReference type="KEGG" id="pnt:G5B91_15690"/>
<protein>
    <submittedName>
        <fullName evidence="3">CoA transferase</fullName>
    </submittedName>
</protein>
<dbReference type="InterPro" id="IPR044855">
    <property type="entry name" value="CoA-Trfase_III_dom3_sf"/>
</dbReference>
<reference evidence="3 4" key="1">
    <citation type="submission" date="2020-02" db="EMBL/GenBank/DDBJ databases">
        <title>Integrative conjugative elements (ICEs) and plasmids drive adaptation of Pseudomonas nitroreducens strain HBP1 to wastewater environment.</title>
        <authorList>
            <person name="Sentchilo V."/>
            <person name="Carraro N."/>
            <person name="Bertelli C."/>
            <person name="van der Meer J.R."/>
        </authorList>
    </citation>
    <scope>NUCLEOTIDE SEQUENCE [LARGE SCALE GENOMIC DNA]</scope>
    <source>
        <strain evidence="3 4">HBP1</strain>
    </source>
</reference>
<gene>
    <name evidence="3" type="ORF">G5B91_15690</name>
    <name evidence="2" type="ORF">I5I61_29490</name>
</gene>
<name>A0A6G6IX93_PSENT</name>
<reference evidence="2 5" key="2">
    <citation type="submission" date="2020-11" db="EMBL/GenBank/DDBJ databases">
        <title>Enhanced detection system for hospital associated transmission using whole genome sequencing surveillance.</title>
        <authorList>
            <person name="Harrison L.H."/>
            <person name="Van Tyne D."/>
            <person name="Marsh J.W."/>
            <person name="Griffith M.P."/>
            <person name="Snyder D.J."/>
            <person name="Cooper V.S."/>
            <person name="Mustapha M."/>
        </authorList>
    </citation>
    <scope>NUCLEOTIDE SEQUENCE [LARGE SCALE GENOMIC DNA]</scope>
    <source>
        <strain evidence="2 5">PSA00705</strain>
    </source>
</reference>
<dbReference type="Gene3D" id="3.30.1540.10">
    <property type="entry name" value="formyl-coa transferase, domain 3"/>
    <property type="match status" value="1"/>
</dbReference>
<evidence type="ECO:0000313" key="3">
    <source>
        <dbReference type="EMBL" id="QIE87632.1"/>
    </source>
</evidence>
<dbReference type="PANTHER" id="PTHR48207:SF3">
    <property type="entry name" value="SUCCINATE--HYDROXYMETHYLGLUTARATE COA-TRANSFERASE"/>
    <property type="match status" value="1"/>
</dbReference>
<dbReference type="Proteomes" id="UP000608450">
    <property type="component" value="Unassembled WGS sequence"/>
</dbReference>
<sequence length="410" mass="44194">MGALSGYRVLDLSRVLAGPWCGQVLADLGAEVIKIERPGVGDDTRGWGPPYMKAADGSDSSEAAYYQSTNRNKLSVALNLATEEGQALVRALACECDVLIENYKAGSLAKYGLDYESLSKVNPRLVYCSITGFGQTGPRAEEPGYDFIIQGMGGLMSITGEKDGVPGAGPQKVGVAVSDVMTGLYSVVAIQAALLAREKTGRGQHCDMALLDVQVAMLGNQSQNYLATGRSPGRQGNAHVNIVPYQVFSAKDMDFIIACGNDSQFVSLCDAIGLPELPKDPRFTRNADRVRNRDIIVGKLAEHFQGDTADNWVKRIHAMKVPVGVINDIGRALDEPQVVARDMLVEIPHAQNPAFRMVGSPLKLSETPVEYQRPAPMLGEHTDEVLKRRLGIDDARLAQLKAEGVIEQLG</sequence>
<dbReference type="RefSeq" id="WP_023102393.1">
    <property type="nucleotide sequence ID" value="NZ_CP049140.1"/>
</dbReference>